<protein>
    <recommendedName>
        <fullName evidence="2">histidine kinase</fullName>
        <ecNumber evidence="2">2.7.13.3</ecNumber>
    </recommendedName>
</protein>
<dbReference type="Pfam" id="PF00512">
    <property type="entry name" value="HisKA"/>
    <property type="match status" value="1"/>
</dbReference>
<organism evidence="13 14">
    <name type="scientific">Clostridium acetireducens DSM 10703</name>
    <dbReference type="NCBI Taxonomy" id="1121290"/>
    <lineage>
        <taxon>Bacteria</taxon>
        <taxon>Bacillati</taxon>
        <taxon>Bacillota</taxon>
        <taxon>Clostridia</taxon>
        <taxon>Eubacteriales</taxon>
        <taxon>Clostridiaceae</taxon>
        <taxon>Clostridium</taxon>
    </lineage>
</organism>
<dbReference type="SUPFAM" id="SSF55785">
    <property type="entry name" value="PYP-like sensor domain (PAS domain)"/>
    <property type="match status" value="1"/>
</dbReference>
<dbReference type="SUPFAM" id="SSF55874">
    <property type="entry name" value="ATPase domain of HSP90 chaperone/DNA topoisomerase II/histidine kinase"/>
    <property type="match status" value="1"/>
</dbReference>
<keyword evidence="7" id="KW-0067">ATP-binding</keyword>
<dbReference type="SUPFAM" id="SSF52540">
    <property type="entry name" value="P-loop containing nucleoside triphosphate hydrolases"/>
    <property type="match status" value="1"/>
</dbReference>
<dbReference type="SMART" id="SM00220">
    <property type="entry name" value="S_TKc"/>
    <property type="match status" value="1"/>
</dbReference>
<dbReference type="STRING" id="1121290.CLAOCE_06050"/>
<dbReference type="InterPro" id="IPR003018">
    <property type="entry name" value="GAF"/>
</dbReference>
<dbReference type="PATRIC" id="fig|1121290.3.peg.617"/>
<dbReference type="InterPro" id="IPR035965">
    <property type="entry name" value="PAS-like_dom_sf"/>
</dbReference>
<dbReference type="PRINTS" id="PR00344">
    <property type="entry name" value="BCTRLSENSOR"/>
</dbReference>
<dbReference type="CDD" id="cd16922">
    <property type="entry name" value="HATPase_EvgS-ArcB-TorS-like"/>
    <property type="match status" value="1"/>
</dbReference>
<dbReference type="Pfam" id="PF02518">
    <property type="entry name" value="HATPase_c"/>
    <property type="match status" value="1"/>
</dbReference>
<dbReference type="NCBIfam" id="TIGR00229">
    <property type="entry name" value="sensory_box"/>
    <property type="match status" value="1"/>
</dbReference>
<dbReference type="InterPro" id="IPR003661">
    <property type="entry name" value="HisK_dim/P_dom"/>
</dbReference>
<dbReference type="Gene3D" id="3.30.565.10">
    <property type="entry name" value="Histidine kinase-like ATPase, C-terminal domain"/>
    <property type="match status" value="1"/>
</dbReference>
<accession>A0A1E8F1J2</accession>
<dbReference type="InterPro" id="IPR029016">
    <property type="entry name" value="GAF-like_dom_sf"/>
</dbReference>
<dbReference type="RefSeq" id="WP_070109567.1">
    <property type="nucleotide sequence ID" value="NZ_LZFO01000006.1"/>
</dbReference>
<feature type="coiled-coil region" evidence="9">
    <location>
        <begin position="1368"/>
        <end position="1416"/>
    </location>
</feature>
<feature type="domain" description="Protein kinase" evidence="10">
    <location>
        <begin position="1"/>
        <end position="189"/>
    </location>
</feature>
<evidence type="ECO:0000256" key="2">
    <source>
        <dbReference type="ARBA" id="ARBA00012438"/>
    </source>
</evidence>
<dbReference type="InterPro" id="IPR011009">
    <property type="entry name" value="Kinase-like_dom_sf"/>
</dbReference>
<proteinExistence type="predicted"/>
<evidence type="ECO:0000256" key="7">
    <source>
        <dbReference type="ARBA" id="ARBA00022840"/>
    </source>
</evidence>
<dbReference type="Gene3D" id="1.10.510.10">
    <property type="entry name" value="Transferase(Phosphotransferase) domain 1"/>
    <property type="match status" value="1"/>
</dbReference>
<evidence type="ECO:0000256" key="1">
    <source>
        <dbReference type="ARBA" id="ARBA00000085"/>
    </source>
</evidence>
<name>A0A1E8F1J2_9CLOT</name>
<dbReference type="EMBL" id="LZFO01000006">
    <property type="protein sequence ID" value="OFI07019.1"/>
    <property type="molecule type" value="Genomic_DNA"/>
</dbReference>
<dbReference type="Gene3D" id="3.30.450.40">
    <property type="match status" value="1"/>
</dbReference>
<dbReference type="InterPro" id="IPR041664">
    <property type="entry name" value="AAA_16"/>
</dbReference>
<dbReference type="SMART" id="SM00388">
    <property type="entry name" value="HisKA"/>
    <property type="match status" value="1"/>
</dbReference>
<evidence type="ECO:0000259" key="10">
    <source>
        <dbReference type="PROSITE" id="PS50011"/>
    </source>
</evidence>
<evidence type="ECO:0000259" key="11">
    <source>
        <dbReference type="PROSITE" id="PS50109"/>
    </source>
</evidence>
<dbReference type="InterPro" id="IPR027417">
    <property type="entry name" value="P-loop_NTPase"/>
</dbReference>
<dbReference type="PROSITE" id="PS50113">
    <property type="entry name" value="PAC"/>
    <property type="match status" value="1"/>
</dbReference>
<feature type="domain" description="Histidine kinase" evidence="11">
    <location>
        <begin position="1561"/>
        <end position="1784"/>
    </location>
</feature>
<comment type="catalytic activity">
    <reaction evidence="1">
        <text>ATP + protein L-histidine = ADP + protein N-phospho-L-histidine.</text>
        <dbReference type="EC" id="2.7.13.3"/>
    </reaction>
</comment>
<evidence type="ECO:0000313" key="13">
    <source>
        <dbReference type="EMBL" id="OFI07019.1"/>
    </source>
</evidence>
<dbReference type="InterPro" id="IPR036890">
    <property type="entry name" value="HATPase_C_sf"/>
</dbReference>
<comment type="caution">
    <text evidence="13">The sequence shown here is derived from an EMBL/GenBank/DDBJ whole genome shotgun (WGS) entry which is preliminary data.</text>
</comment>
<dbReference type="EC" id="2.7.13.3" evidence="2"/>
<evidence type="ECO:0000259" key="12">
    <source>
        <dbReference type="PROSITE" id="PS50113"/>
    </source>
</evidence>
<keyword evidence="4 13" id="KW-0808">Transferase</keyword>
<dbReference type="Gene3D" id="3.30.450.20">
    <property type="entry name" value="PAS domain"/>
    <property type="match status" value="1"/>
</dbReference>
<dbReference type="InterPro" id="IPR036097">
    <property type="entry name" value="HisK_dim/P_sf"/>
</dbReference>
<reference evidence="13 14" key="1">
    <citation type="submission" date="2016-06" db="EMBL/GenBank/DDBJ databases">
        <title>Genome sequence of Clostridium acetireducens DSM 10703.</title>
        <authorList>
            <person name="Poehlein A."/>
            <person name="Fluechter S."/>
            <person name="Duerre P."/>
            <person name="Daniel R."/>
        </authorList>
    </citation>
    <scope>NUCLEOTIDE SEQUENCE [LARGE SCALE GENOMIC DNA]</scope>
    <source>
        <strain evidence="13 14">DSM 10703</strain>
    </source>
</reference>
<dbReference type="GO" id="GO:0005524">
    <property type="term" value="F:ATP binding"/>
    <property type="evidence" value="ECO:0007669"/>
    <property type="project" value="UniProtKB-KW"/>
</dbReference>
<dbReference type="OrthoDB" id="9801841at2"/>
<dbReference type="SMART" id="SM00065">
    <property type="entry name" value="GAF"/>
    <property type="match status" value="1"/>
</dbReference>
<dbReference type="InterPro" id="IPR053159">
    <property type="entry name" value="Hybrid_Histidine_Kinase"/>
</dbReference>
<evidence type="ECO:0000256" key="5">
    <source>
        <dbReference type="ARBA" id="ARBA00022741"/>
    </source>
</evidence>
<keyword evidence="14" id="KW-1185">Reference proteome</keyword>
<dbReference type="Gene3D" id="3.40.50.300">
    <property type="entry name" value="P-loop containing nucleotide triphosphate hydrolases"/>
    <property type="match status" value="1"/>
</dbReference>
<dbReference type="InterPro" id="IPR000719">
    <property type="entry name" value="Prot_kinase_dom"/>
</dbReference>
<keyword evidence="3" id="KW-0597">Phosphoprotein</keyword>
<gene>
    <name evidence="13" type="primary">todS_1</name>
    <name evidence="13" type="ORF">CLOACE_06050</name>
</gene>
<feature type="domain" description="PAC" evidence="12">
    <location>
        <begin position="1487"/>
        <end position="1537"/>
    </location>
</feature>
<dbReference type="PROSITE" id="PS50109">
    <property type="entry name" value="HIS_KIN"/>
    <property type="match status" value="1"/>
</dbReference>
<dbReference type="SUPFAM" id="SSF56112">
    <property type="entry name" value="Protein kinase-like (PK-like)"/>
    <property type="match status" value="1"/>
</dbReference>
<evidence type="ECO:0000256" key="8">
    <source>
        <dbReference type="ARBA" id="ARBA00023012"/>
    </source>
</evidence>
<dbReference type="PROSITE" id="PS50011">
    <property type="entry name" value="PROTEIN_KINASE_DOM"/>
    <property type="match status" value="1"/>
</dbReference>
<dbReference type="SUPFAM" id="SSF47384">
    <property type="entry name" value="Homodimeric domain of signal transducing histidine kinase"/>
    <property type="match status" value="1"/>
</dbReference>
<dbReference type="PANTHER" id="PTHR43642:SF1">
    <property type="entry name" value="HYBRID SIGNAL TRANSDUCTION HISTIDINE KINASE G"/>
    <property type="match status" value="1"/>
</dbReference>
<dbReference type="SMART" id="SM00387">
    <property type="entry name" value="HATPase_c"/>
    <property type="match status" value="1"/>
</dbReference>
<keyword evidence="6 13" id="KW-0418">Kinase</keyword>
<evidence type="ECO:0000313" key="14">
    <source>
        <dbReference type="Proteomes" id="UP000175744"/>
    </source>
</evidence>
<keyword evidence="9" id="KW-0175">Coiled coil</keyword>
<evidence type="ECO:0000256" key="6">
    <source>
        <dbReference type="ARBA" id="ARBA00022777"/>
    </source>
</evidence>
<dbReference type="GO" id="GO:0000155">
    <property type="term" value="F:phosphorelay sensor kinase activity"/>
    <property type="evidence" value="ECO:0007669"/>
    <property type="project" value="InterPro"/>
</dbReference>
<dbReference type="Pfam" id="PF00069">
    <property type="entry name" value="Pkinase"/>
    <property type="match status" value="1"/>
</dbReference>
<sequence length="1816" mass="210483">MSNIQFYLNDNVNTKMLKQIINDGEIDIKRFLDISIKICNLIKELHKNNIVYGSINAYNILINENTKRATIVNSSLKNESIEYMSPEQMGRVNHKLDYRTDFYSVGVVFYEMITGKLPFQYKGINDLIHSCIAKSPIEPYKFNYCVPKVISDIIMKLMSKNPSERYKSAYGLKSDLEKCRKQLYEKNFISSFPLGLQDISSKFKISSKLYGRNEELNRLIDIFSEVSVDKSQLVFISGESGIGKSSLIREFKKSILNTDAICTYGKFDKHNIAIPYIPFIQAFKSLIDKILSLDESKIKKWKSKLLKALGNNAQIMINIIPDIEIIIGKQAPVEILSVKEEKSRFNDIITKFIQVFVEECKPFILFIDDLQWTDSTSLKVIEHIIKNIRENLLVITSYKNNQNSNRYEIFSTLENIKNNCIKINKINLLPLSEYNICKLIMDSFNTSEDESMELANLAFSKTKGNPFLTKQFFYFLYQNKFIKFDYNRLKWNWDINEIRKSIITSSIAKFIKENIKGFSQQVKYVLEVASCLGDKFNVDTLSLVCNKNKNTIENILEHILDKGILLDEGKGNYTFLHDNIKNIILESMTNEKKEKIHFSIGNSLFKSIDHKSLSKEIFNIVSHLNLSINIIKDDYKKNKLIKLNIVCAQRAKNSIAYLEASNFLNSAIKLLNKNSWRDKYNLTKFLYMELAECEYLSGNLEKSEETINNILKNVVTDMDKANVYNMRIVHYINSLKIQDGIELCKKILKMFSISFIDEKNLLKKHVNEQLLSTWIEIKNKDIKGITHNSILINRKYRVILSILKNFWVLSYICGDNYLSRDIVLKMINISLKYGNNKESVFAYIAFASIIGTKFNDYNLGYDLGLSALELNNKFKGKSLNSKINYLFGAFVNSWKQNLKTDIPYLKKAYNYGIESGDLIYLPYIAFEIPYHRFIAGENLDIILFESSNYLSSLKKNFINFYEFQLIFNETIECLKYSDRYNIIINKYISEGFNIIDKWSSIKQVPLVANYKVMALNILYIFGYYKEALKYSQLDNKTNSAMLGKIIITEHCFYYVLTIMALYKDFSEREKEIYIEIIEENLRRIKVWVKNSPENFLHKYLLIKAEKARILNEDLKAMELYDKAIEESISRGFINIAAIANELAGKYYLSKGRKNVARSYILDSIYIWNNIGAFSKVEQLKSKYCEVLSKINKLAKVIENKNIKNMDLNSIIKISQVISDEMDFDKLLKKLIDILVENAGAQRAYIITEKHNKLWISIGTNEDLDILKNVLLKNYNNIAKSVVYYVKRTGKDVILNNVLEDSTFFSDLYIRESKPQSILCIPITYQGELKGIVYLENNLTINAFTSEKVEILKILASQASISIENSLMYNKVKQLNEDLENKVESRTKELEKIVKILEKEISERRKIEIDLKQSEERYRYLMNVLPDAVYVNCKGINIFSNRSGAELLEFKHANDLVGRSIKNFIVGDCYKVKNNIKNNLLNNKININTLEQKLITKSGKIKFVEVSSTFFPYGNKEATLNVVRDITERKRAEELSKKVEEKTELLNKVMEYDKLKTEFFANISHELKTPLNVIFSALQMLELLFQNMPNCDEKFNCNKYMKMMKQNCYRLIRLITNLIDITKIDAGYLKPNFKNQNIVQIVEDITMSVVSYVEVKGINIIFDTNVEEKIISCDVDKIERIVLNLLSNAVKFTNKGGNIFVNIECKDNKVLISVKDTGIGIPKEKQTIIFERFIQVDKSLSRNQEGSGIGLSLVKSFVEMHGGKINITSELNKGTEFIVEIPNKALPEDIVENEELFYNKDSKIEKINIEFSDIYFK</sequence>
<evidence type="ECO:0000256" key="3">
    <source>
        <dbReference type="ARBA" id="ARBA00022553"/>
    </source>
</evidence>
<dbReference type="PANTHER" id="PTHR43642">
    <property type="entry name" value="HYBRID SIGNAL TRANSDUCTION HISTIDINE KINASE G"/>
    <property type="match status" value="1"/>
</dbReference>
<dbReference type="Gene3D" id="1.10.287.130">
    <property type="match status" value="1"/>
</dbReference>
<dbReference type="InterPro" id="IPR004358">
    <property type="entry name" value="Sig_transdc_His_kin-like_C"/>
</dbReference>
<dbReference type="Pfam" id="PF01590">
    <property type="entry name" value="GAF"/>
    <property type="match status" value="1"/>
</dbReference>
<dbReference type="InterPro" id="IPR000014">
    <property type="entry name" value="PAS"/>
</dbReference>
<dbReference type="CDD" id="cd00082">
    <property type="entry name" value="HisKA"/>
    <property type="match status" value="1"/>
</dbReference>
<dbReference type="Proteomes" id="UP000175744">
    <property type="component" value="Unassembled WGS sequence"/>
</dbReference>
<keyword evidence="8" id="KW-0902">Two-component regulatory system</keyword>
<dbReference type="InterPro" id="IPR003594">
    <property type="entry name" value="HATPase_dom"/>
</dbReference>
<dbReference type="SUPFAM" id="SSF55781">
    <property type="entry name" value="GAF domain-like"/>
    <property type="match status" value="1"/>
</dbReference>
<dbReference type="FunFam" id="3.30.565.10:FF:000037">
    <property type="entry name" value="Hybrid sensor histidine kinase/response regulator"/>
    <property type="match status" value="1"/>
</dbReference>
<evidence type="ECO:0000256" key="4">
    <source>
        <dbReference type="ARBA" id="ARBA00022679"/>
    </source>
</evidence>
<dbReference type="InterPro" id="IPR000700">
    <property type="entry name" value="PAS-assoc_C"/>
</dbReference>
<keyword evidence="5" id="KW-0547">Nucleotide-binding</keyword>
<evidence type="ECO:0000256" key="9">
    <source>
        <dbReference type="SAM" id="Coils"/>
    </source>
</evidence>
<dbReference type="InterPro" id="IPR005467">
    <property type="entry name" value="His_kinase_dom"/>
</dbReference>
<dbReference type="Pfam" id="PF13191">
    <property type="entry name" value="AAA_16"/>
    <property type="match status" value="1"/>
</dbReference>